<evidence type="ECO:0000256" key="5">
    <source>
        <dbReference type="ARBA" id="ARBA00022553"/>
    </source>
</evidence>
<reference evidence="13" key="3">
    <citation type="submission" date="2019-09" db="EMBL/GenBank/DDBJ databases">
        <title>Co-occurence of chitin degradation, pigmentation and bioactivity in marine Pseudoalteromonas.</title>
        <authorList>
            <person name="Sonnenschein E.C."/>
            <person name="Bech P.K."/>
        </authorList>
    </citation>
    <scope>NUCLEOTIDE SEQUENCE</scope>
    <source>
        <strain evidence="13">S3790</strain>
        <strain evidence="14 15">S3895</strain>
    </source>
</reference>
<dbReference type="GO" id="GO:0000155">
    <property type="term" value="F:phosphorelay sensor kinase activity"/>
    <property type="evidence" value="ECO:0007669"/>
    <property type="project" value="InterPro"/>
</dbReference>
<dbReference type="Gene3D" id="3.30.565.10">
    <property type="entry name" value="Histidine kinase-like ATPase, C-terminal domain"/>
    <property type="match status" value="1"/>
</dbReference>
<dbReference type="SMART" id="SM00304">
    <property type="entry name" value="HAMP"/>
    <property type="match status" value="1"/>
</dbReference>
<dbReference type="Pfam" id="PF02518">
    <property type="entry name" value="HATPase_c"/>
    <property type="match status" value="1"/>
</dbReference>
<dbReference type="InterPro" id="IPR005467">
    <property type="entry name" value="His_kinase_dom"/>
</dbReference>
<keyword evidence="15" id="KW-1185">Reference proteome</keyword>
<dbReference type="InterPro" id="IPR003661">
    <property type="entry name" value="HisK_dim/P_dom"/>
</dbReference>
<dbReference type="InterPro" id="IPR003594">
    <property type="entry name" value="HATPase_dom"/>
</dbReference>
<dbReference type="PANTHER" id="PTHR44936">
    <property type="entry name" value="SENSOR PROTEIN CREC"/>
    <property type="match status" value="1"/>
</dbReference>
<evidence type="ECO:0000256" key="2">
    <source>
        <dbReference type="ARBA" id="ARBA00004651"/>
    </source>
</evidence>
<dbReference type="Pfam" id="PF00672">
    <property type="entry name" value="HAMP"/>
    <property type="match status" value="1"/>
</dbReference>
<dbReference type="SMART" id="SM00387">
    <property type="entry name" value="HATPase_c"/>
    <property type="match status" value="1"/>
</dbReference>
<feature type="domain" description="HAMP" evidence="12">
    <location>
        <begin position="349"/>
        <end position="401"/>
    </location>
</feature>
<evidence type="ECO:0000256" key="8">
    <source>
        <dbReference type="ARBA" id="ARBA00022777"/>
    </source>
</evidence>
<dbReference type="EMBL" id="PNBW01000044">
    <property type="protein sequence ID" value="TMO74850.1"/>
    <property type="molecule type" value="Genomic_DNA"/>
</dbReference>
<keyword evidence="10" id="KW-0812">Transmembrane</keyword>
<dbReference type="OrthoDB" id="9815750at2"/>
<evidence type="ECO:0000256" key="1">
    <source>
        <dbReference type="ARBA" id="ARBA00000085"/>
    </source>
</evidence>
<comment type="subcellular location">
    <subcellularLocation>
        <location evidence="2">Cell membrane</location>
        <topology evidence="2">Multi-pass membrane protein</topology>
    </subcellularLocation>
</comment>
<reference evidence="15 16" key="1">
    <citation type="submission" date="2018-01" db="EMBL/GenBank/DDBJ databases">
        <authorList>
            <person name="Paulsen S."/>
            <person name="Gram L.K."/>
        </authorList>
    </citation>
    <scope>NUCLEOTIDE SEQUENCE [LARGE SCALE GENOMIC DNA]</scope>
    <source>
        <strain evidence="13 16">S3790</strain>
        <strain evidence="14 15">S3895</strain>
    </source>
</reference>
<dbReference type="AlphaFoldDB" id="A0A5S3V9E7"/>
<evidence type="ECO:0000256" key="4">
    <source>
        <dbReference type="ARBA" id="ARBA00022475"/>
    </source>
</evidence>
<accession>A0A5S3V9E7</accession>
<dbReference type="InterPro" id="IPR036097">
    <property type="entry name" value="HisK_dim/P_sf"/>
</dbReference>
<keyword evidence="10" id="KW-1133">Transmembrane helix</keyword>
<evidence type="ECO:0000256" key="6">
    <source>
        <dbReference type="ARBA" id="ARBA00022679"/>
    </source>
</evidence>
<dbReference type="InterPro" id="IPR050980">
    <property type="entry name" value="2C_sensor_his_kinase"/>
</dbReference>
<organism evidence="13 16">
    <name type="scientific">Pseudoalteromonas aurantia</name>
    <dbReference type="NCBI Taxonomy" id="43654"/>
    <lineage>
        <taxon>Bacteria</taxon>
        <taxon>Pseudomonadati</taxon>
        <taxon>Pseudomonadota</taxon>
        <taxon>Gammaproteobacteria</taxon>
        <taxon>Alteromonadales</taxon>
        <taxon>Pseudoalteromonadaceae</taxon>
        <taxon>Pseudoalteromonas</taxon>
    </lineage>
</organism>
<dbReference type="PRINTS" id="PR00344">
    <property type="entry name" value="BCTRLSENSOR"/>
</dbReference>
<protein>
    <recommendedName>
        <fullName evidence="3">histidine kinase</fullName>
        <ecNumber evidence="3">2.7.13.3</ecNumber>
    </recommendedName>
</protein>
<feature type="domain" description="Histidine kinase" evidence="11">
    <location>
        <begin position="418"/>
        <end position="646"/>
    </location>
</feature>
<evidence type="ECO:0000256" key="10">
    <source>
        <dbReference type="SAM" id="Phobius"/>
    </source>
</evidence>
<dbReference type="InterPro" id="IPR003660">
    <property type="entry name" value="HAMP_dom"/>
</dbReference>
<evidence type="ECO:0000313" key="16">
    <source>
        <dbReference type="Proteomes" id="UP000307217"/>
    </source>
</evidence>
<reference evidence="16" key="2">
    <citation type="submission" date="2019-06" db="EMBL/GenBank/DDBJ databases">
        <title>Co-occurence of chitin degradation, pigmentation and bioactivity in marine Pseudoalteromonas.</title>
        <authorList>
            <person name="Sonnenschein E.C."/>
            <person name="Bech P.K."/>
        </authorList>
    </citation>
    <scope>NUCLEOTIDE SEQUENCE [LARGE SCALE GENOMIC DNA]</scope>
    <source>
        <strain evidence="16">S3790</strain>
    </source>
</reference>
<dbReference type="GO" id="GO:0005524">
    <property type="term" value="F:ATP binding"/>
    <property type="evidence" value="ECO:0007669"/>
    <property type="project" value="UniProtKB-KW"/>
</dbReference>
<gene>
    <name evidence="13" type="ORF">CWC19_09140</name>
    <name evidence="14" type="ORF">CWC20_09310</name>
</gene>
<proteinExistence type="predicted"/>
<keyword evidence="9" id="KW-0067">ATP-binding</keyword>
<keyword evidence="4" id="KW-1003">Cell membrane</keyword>
<dbReference type="SUPFAM" id="SSF55874">
    <property type="entry name" value="ATPase domain of HSP90 chaperone/DNA topoisomerase II/histidine kinase"/>
    <property type="match status" value="1"/>
</dbReference>
<dbReference type="CDD" id="cd06225">
    <property type="entry name" value="HAMP"/>
    <property type="match status" value="1"/>
</dbReference>
<evidence type="ECO:0000259" key="11">
    <source>
        <dbReference type="PROSITE" id="PS50109"/>
    </source>
</evidence>
<keyword evidence="6" id="KW-0808">Transferase</keyword>
<evidence type="ECO:0000313" key="15">
    <source>
        <dbReference type="Proteomes" id="UP000307164"/>
    </source>
</evidence>
<comment type="caution">
    <text evidence="13">The sequence shown here is derived from an EMBL/GenBank/DDBJ whole genome shotgun (WGS) entry which is preliminary data.</text>
</comment>
<feature type="transmembrane region" description="Helical" evidence="10">
    <location>
        <begin position="326"/>
        <end position="348"/>
    </location>
</feature>
<dbReference type="EC" id="2.7.13.3" evidence="3"/>
<dbReference type="EMBL" id="PNBX01000034">
    <property type="protein sequence ID" value="TMO68519.1"/>
    <property type="molecule type" value="Genomic_DNA"/>
</dbReference>
<keyword evidence="7" id="KW-0547">Nucleotide-binding</keyword>
<dbReference type="PROSITE" id="PS50885">
    <property type="entry name" value="HAMP"/>
    <property type="match status" value="1"/>
</dbReference>
<dbReference type="Proteomes" id="UP000307217">
    <property type="component" value="Unassembled WGS sequence"/>
</dbReference>
<dbReference type="Gene3D" id="1.10.287.130">
    <property type="match status" value="1"/>
</dbReference>
<dbReference type="SUPFAM" id="SSF47384">
    <property type="entry name" value="Homodimeric domain of signal transducing histidine kinase"/>
    <property type="match status" value="1"/>
</dbReference>
<keyword evidence="10" id="KW-0472">Membrane</keyword>
<evidence type="ECO:0000256" key="7">
    <source>
        <dbReference type="ARBA" id="ARBA00022741"/>
    </source>
</evidence>
<dbReference type="PANTHER" id="PTHR44936:SF10">
    <property type="entry name" value="SENSOR PROTEIN RSTB"/>
    <property type="match status" value="1"/>
</dbReference>
<keyword evidence="5" id="KW-0597">Phosphoprotein</keyword>
<evidence type="ECO:0000313" key="14">
    <source>
        <dbReference type="EMBL" id="TMO74850.1"/>
    </source>
</evidence>
<evidence type="ECO:0000259" key="12">
    <source>
        <dbReference type="PROSITE" id="PS50885"/>
    </source>
</evidence>
<dbReference type="InterPro" id="IPR036890">
    <property type="entry name" value="HATPase_C_sf"/>
</dbReference>
<dbReference type="CDD" id="cd00075">
    <property type="entry name" value="HATPase"/>
    <property type="match status" value="1"/>
</dbReference>
<evidence type="ECO:0000256" key="9">
    <source>
        <dbReference type="ARBA" id="ARBA00022840"/>
    </source>
</evidence>
<dbReference type="InterPro" id="IPR004358">
    <property type="entry name" value="Sig_transdc_His_kin-like_C"/>
</dbReference>
<name>A0A5S3V9E7_9GAMM</name>
<keyword evidence="8" id="KW-0418">Kinase</keyword>
<dbReference type="CDD" id="cd00082">
    <property type="entry name" value="HisKA"/>
    <property type="match status" value="1"/>
</dbReference>
<dbReference type="GO" id="GO:0005886">
    <property type="term" value="C:plasma membrane"/>
    <property type="evidence" value="ECO:0007669"/>
    <property type="project" value="UniProtKB-SubCell"/>
</dbReference>
<feature type="transmembrane region" description="Helical" evidence="10">
    <location>
        <begin position="22"/>
        <end position="42"/>
    </location>
</feature>
<comment type="catalytic activity">
    <reaction evidence="1">
        <text>ATP + protein L-histidine = ADP + protein N-phospho-L-histidine.</text>
        <dbReference type="EC" id="2.7.13.3"/>
    </reaction>
</comment>
<dbReference type="RefSeq" id="WP_138591598.1">
    <property type="nucleotide sequence ID" value="NZ_PNBW01000044.1"/>
</dbReference>
<dbReference type="SUPFAM" id="SSF158472">
    <property type="entry name" value="HAMP domain-like"/>
    <property type="match status" value="1"/>
</dbReference>
<sequence length="660" mass="75070">MNKRFFDIAMNVSKQMSFAHKFMAIIAMLSIPLLFLLVVLLIDTNSSIQKTQKEIQGIQSLEVLISTIYRIQDFRDHAVLQEVNLDNELLKFISDEKHFISTQIEQLSNTLFVQQPASNNIKSQIESIKSEWQVLNESQAVMRGGIESQFLHFDKAVLELQLLAKVITFESALIHDDSPINFYLINNFVNEVPKIYKNIGFLRAAGAYALSMPSVDSYTYHTLERLAAQTEDNIALNNYSSSHIALYLNEDSDIKDGMTGLLNSAKTLLNYTYEQILDEPEILPTWKEYLEFYSNEINIMREFDINILKYVGIQLKNRSSEQKFKFAALVIVTSLLYFIIVYFVYGIYLQLKETLSNYSQKAMALAQGDLDTRINLMSKDEFGDLAKTFNEMAEVISINHSKLVEAEKVGSLSRMITGVAHEINTPLGIIITSYSLNKSAIENLNNHYMNEELDEDDLKEFIQSSQDIEVLIDKNLNKVVNLIETFKQVNSSLNVSPQKGVELLSLIEFAYLPIEESHKDIEFTINGSECEIDTDVNLLTQVISNIIENAIEHGLKETENKQISVIVKDSDEQVHLSIQDNGKGICEGEISQIFEPFYTTGRINGKVGLGMHIVYIIVSQSLNGTIKISSEKNKFTRLDISLPKHRDDCEEIDIDLDDFI</sequence>
<dbReference type="Gene3D" id="6.10.340.10">
    <property type="match status" value="1"/>
</dbReference>
<evidence type="ECO:0000313" key="13">
    <source>
        <dbReference type="EMBL" id="TMO68519.1"/>
    </source>
</evidence>
<dbReference type="PROSITE" id="PS50109">
    <property type="entry name" value="HIS_KIN"/>
    <property type="match status" value="1"/>
</dbReference>
<evidence type="ECO:0000256" key="3">
    <source>
        <dbReference type="ARBA" id="ARBA00012438"/>
    </source>
</evidence>
<dbReference type="Proteomes" id="UP000307164">
    <property type="component" value="Unassembled WGS sequence"/>
</dbReference>